<comment type="similarity">
    <text evidence="12 13">Belongs to the PsbE/PsbF family.</text>
</comment>
<keyword evidence="12" id="KW-0793">Thylakoid</keyword>
<geneLocation type="chloroplast" evidence="15"/>
<sequence length="60" mass="6992">MFLFFSIKKFLLKQIHMTTRKSADAITYPIFTVRWLAIHGIAVPTIFFLGAITAMQFIQR</sequence>
<dbReference type="InterPro" id="IPR006241">
    <property type="entry name" value="PSII_cyt_b559_bsu"/>
</dbReference>
<keyword evidence="3 12" id="KW-0602">Photosynthesis</keyword>
<keyword evidence="9 12" id="KW-0408">Iron</keyword>
<dbReference type="SUPFAM" id="SSF161045">
    <property type="entry name" value="Cytochrome b559 subunits"/>
    <property type="match status" value="1"/>
</dbReference>
<dbReference type="GO" id="GO:0009055">
    <property type="term" value="F:electron transfer activity"/>
    <property type="evidence" value="ECO:0007669"/>
    <property type="project" value="UniProtKB-UniRule"/>
</dbReference>
<evidence type="ECO:0000256" key="6">
    <source>
        <dbReference type="ARBA" id="ARBA00022723"/>
    </source>
</evidence>
<comment type="subunit">
    <text evidence="12">Heterodimer of an alpha subunit and a beta subunit. PSII is composed of 1 copy each of membrane proteins PsbA, PsbB, PsbC, PsbD, PsbE, PsbF, PsbH, PsbI, PsbJ, PsbK, PsbL, PsbM, PsbT, PsbX, PsbY, PsbZ, Psb30/Ycf12, at least 3 peripheral proteins of the oxygen-evolving complex and a large number of cofactors. It forms dimeric complexes.</text>
</comment>
<evidence type="ECO:0000256" key="2">
    <source>
        <dbReference type="ARBA" id="ARBA00022448"/>
    </source>
</evidence>
<evidence type="ECO:0000256" key="12">
    <source>
        <dbReference type="HAMAP-Rule" id="MF_00643"/>
    </source>
</evidence>
<dbReference type="GO" id="GO:0009535">
    <property type="term" value="C:chloroplast thylakoid membrane"/>
    <property type="evidence" value="ECO:0007669"/>
    <property type="project" value="UniProtKB-SubCell"/>
</dbReference>
<feature type="transmembrane region" description="Helical" evidence="13">
    <location>
        <begin position="36"/>
        <end position="58"/>
    </location>
</feature>
<evidence type="ECO:0000256" key="5">
    <source>
        <dbReference type="ARBA" id="ARBA00022692"/>
    </source>
</evidence>
<organism evidence="15">
    <name type="scientific">Carteria sp. SAG 8-5</name>
    <dbReference type="NCBI Taxonomy" id="1756294"/>
    <lineage>
        <taxon>Eukaryota</taxon>
        <taxon>Viridiplantae</taxon>
        <taxon>Chlorophyta</taxon>
        <taxon>core chlorophytes</taxon>
        <taxon>Chlorophyceae</taxon>
        <taxon>CS clade</taxon>
        <taxon>Chlamydomonadales</taxon>
        <taxon>Chlamydomonadaceae</taxon>
        <taxon>Carteria</taxon>
    </lineage>
</organism>
<evidence type="ECO:0000256" key="11">
    <source>
        <dbReference type="ARBA" id="ARBA00023276"/>
    </source>
</evidence>
<name>A0A0S2LPQ7_9CHLO</name>
<dbReference type="Pfam" id="PF00283">
    <property type="entry name" value="Cytochrom_B559"/>
    <property type="match status" value="1"/>
</dbReference>
<keyword evidence="10 12" id="KW-0472">Membrane</keyword>
<evidence type="ECO:0000259" key="14">
    <source>
        <dbReference type="Pfam" id="PF00283"/>
    </source>
</evidence>
<feature type="binding site" description="axial binding residue" evidence="12">
    <location>
        <position position="39"/>
    </location>
    <ligand>
        <name>heme</name>
        <dbReference type="ChEBI" id="CHEBI:30413"/>
        <note>ligand shared with alpha subunit</note>
    </ligand>
    <ligandPart>
        <name>Fe</name>
        <dbReference type="ChEBI" id="CHEBI:18248"/>
    </ligandPart>
</feature>
<protein>
    <recommendedName>
        <fullName evidence="12 13">Cytochrome b559 subunit beta</fullName>
    </recommendedName>
    <alternativeName>
        <fullName evidence="12 13">PSII reaction center subunit VI</fullName>
    </alternativeName>
</protein>
<evidence type="ECO:0000256" key="10">
    <source>
        <dbReference type="ARBA" id="ARBA00023136"/>
    </source>
</evidence>
<keyword evidence="15" id="KW-0934">Plastid</keyword>
<dbReference type="EMBL" id="KT625419">
    <property type="protein sequence ID" value="ALO63360.1"/>
    <property type="molecule type" value="Genomic_DNA"/>
</dbReference>
<feature type="domain" description="Photosystem II cytochrome b559 N-terminal" evidence="14">
    <location>
        <begin position="25"/>
        <end position="50"/>
    </location>
</feature>
<keyword evidence="5 12" id="KW-0812">Transmembrane</keyword>
<evidence type="ECO:0000256" key="8">
    <source>
        <dbReference type="ARBA" id="ARBA00022989"/>
    </source>
</evidence>
<dbReference type="GO" id="GO:0020037">
    <property type="term" value="F:heme binding"/>
    <property type="evidence" value="ECO:0007669"/>
    <property type="project" value="InterPro"/>
</dbReference>
<evidence type="ECO:0000256" key="7">
    <source>
        <dbReference type="ARBA" id="ARBA00022982"/>
    </source>
</evidence>
<dbReference type="AlphaFoldDB" id="A0A0S2LPQ7"/>
<gene>
    <name evidence="12 15" type="primary">psbF</name>
</gene>
<comment type="subcellular location">
    <subcellularLocation>
        <location evidence="1">Membrane</location>
        <topology evidence="1">Single-pass membrane protein</topology>
    </subcellularLocation>
    <subcellularLocation>
        <location evidence="12 13">Plastid</location>
        <location evidence="12 13">Chloroplast thylakoid membrane</location>
        <topology evidence="12 13">Single-pass membrane protein</topology>
    </subcellularLocation>
</comment>
<comment type="function">
    <text evidence="12 13">This b-type cytochrome is tightly associated with the reaction center of photosystem II (PSII). PSII is a light-driven water:plastoquinone oxidoreductase that uses light energy to abstract electrons from H(2)O, generating O(2) and a proton gradient subsequently used for ATP formation. It consists of a core antenna complex that captures photons, and an electron transfer chain that converts photonic excitation into a charge separation.</text>
</comment>
<reference evidence="15" key="1">
    <citation type="journal article" date="2015" name="BMC Evol. Biol.">
        <title>Chloroplast phylogenomic analysis of chlorophyte green algae identifies a novel lineage sister to the Sphaeropleales (Chlorophyceae).</title>
        <authorList>
            <person name="Lemieux C."/>
            <person name="Vincent A.T."/>
            <person name="Labarre A."/>
            <person name="Otis C."/>
            <person name="Turmel M."/>
        </authorList>
    </citation>
    <scope>NUCLEOTIDE SEQUENCE</scope>
</reference>
<evidence type="ECO:0000256" key="9">
    <source>
        <dbReference type="ARBA" id="ARBA00023004"/>
    </source>
</evidence>
<evidence type="ECO:0000256" key="13">
    <source>
        <dbReference type="RuleBase" id="RU004529"/>
    </source>
</evidence>
<dbReference type="HAMAP" id="MF_00643">
    <property type="entry name" value="PSII_PsbF"/>
    <property type="match status" value="1"/>
</dbReference>
<keyword evidence="6 12" id="KW-0479">Metal-binding</keyword>
<keyword evidence="7 12" id="KW-0249">Electron transport</keyword>
<keyword evidence="8 12" id="KW-1133">Transmembrane helix</keyword>
<dbReference type="GO" id="GO:0009767">
    <property type="term" value="P:photosynthetic electron transport chain"/>
    <property type="evidence" value="ECO:0007669"/>
    <property type="project" value="InterPro"/>
</dbReference>
<dbReference type="NCBIfam" id="TIGR01333">
    <property type="entry name" value="cyt_b559_beta"/>
    <property type="match status" value="1"/>
</dbReference>
<keyword evidence="4 12" id="KW-0349">Heme</keyword>
<dbReference type="GO" id="GO:0009539">
    <property type="term" value="C:photosystem II reaction center"/>
    <property type="evidence" value="ECO:0007669"/>
    <property type="project" value="InterPro"/>
</dbReference>
<keyword evidence="13 15" id="KW-0150">Chloroplast</keyword>
<accession>A0A0S2LPQ7</accession>
<evidence type="ECO:0000256" key="4">
    <source>
        <dbReference type="ARBA" id="ARBA00022617"/>
    </source>
</evidence>
<comment type="cofactor">
    <cofactor evidence="12">
        <name>heme b</name>
        <dbReference type="ChEBI" id="CHEBI:60344"/>
    </cofactor>
    <text evidence="12">With its partner (PsbE) binds heme. PSII binds additional chlorophylls, carotenoids and specific lipids.</text>
</comment>
<dbReference type="InterPro" id="IPR006216">
    <property type="entry name" value="PSII_cyt_b559_CS"/>
</dbReference>
<dbReference type="PROSITE" id="PS00537">
    <property type="entry name" value="CYTOCHROME_B559"/>
    <property type="match status" value="1"/>
</dbReference>
<evidence type="ECO:0000256" key="3">
    <source>
        <dbReference type="ARBA" id="ARBA00022531"/>
    </source>
</evidence>
<evidence type="ECO:0000313" key="15">
    <source>
        <dbReference type="EMBL" id="ALO63360.1"/>
    </source>
</evidence>
<dbReference type="GO" id="GO:0005506">
    <property type="term" value="F:iron ion binding"/>
    <property type="evidence" value="ECO:0007669"/>
    <property type="project" value="UniProtKB-UniRule"/>
</dbReference>
<proteinExistence type="inferred from homology"/>
<keyword evidence="11 12" id="KW-0604">Photosystem II</keyword>
<keyword evidence="2 12" id="KW-0813">Transport</keyword>
<dbReference type="InterPro" id="IPR013081">
    <property type="entry name" value="PSII_cyt_b559_N"/>
</dbReference>
<evidence type="ECO:0000256" key="1">
    <source>
        <dbReference type="ARBA" id="ARBA00004167"/>
    </source>
</evidence>